<feature type="domain" description="Glutathione S-transferase C-terminal" evidence="1">
    <location>
        <begin position="173"/>
        <end position="234"/>
    </location>
</feature>
<accession>A0A382EEX0</accession>
<sequence>MNDRLLPVRGSPGSPYTRKMLALLRYRRIPYRYLQSDSPDLPRPKVALVPVVYFKDEQGTLTPEVDSTPIIRRLEDEYPGRSVIPSDPVVAFINYLIEDYGDEWLTKAMFHYRWYYEDDIEMAGSVLPHYGGVNQPDESLAQMKKVFSDRQVSRLYVVGSNDTTATVIEDSYRRLLTCLNAHLTQYPFLMGQRPGSADFACYGQLTQLTQFDPTPTKIAASEFPRIHAWVSKMEDLCGWEADDDGFIDSDDLPQSLTALLNEIGRTYAPVMLANAKAIDEGLPQVKLEMEGKPWTQEPFPYQAKCLQWLRIEYAKLDETERDQVDSLLGGTGCEQLVARAKKT</sequence>
<dbReference type="Gene3D" id="3.40.30.10">
    <property type="entry name" value="Glutaredoxin"/>
    <property type="match status" value="1"/>
</dbReference>
<dbReference type="InterPro" id="IPR050931">
    <property type="entry name" value="Mito_Protein_Transport_Metaxin"/>
</dbReference>
<dbReference type="SUPFAM" id="SSF47616">
    <property type="entry name" value="GST C-terminal domain-like"/>
    <property type="match status" value="1"/>
</dbReference>
<dbReference type="EMBL" id="UINC01044077">
    <property type="protein sequence ID" value="SVB49025.1"/>
    <property type="molecule type" value="Genomic_DNA"/>
</dbReference>
<proteinExistence type="predicted"/>
<dbReference type="InterPro" id="IPR004045">
    <property type="entry name" value="Glutathione_S-Trfase_N"/>
</dbReference>
<dbReference type="PANTHER" id="PTHR12289:SF67">
    <property type="match status" value="1"/>
</dbReference>
<evidence type="ECO:0000313" key="3">
    <source>
        <dbReference type="EMBL" id="SVB49025.1"/>
    </source>
</evidence>
<dbReference type="AlphaFoldDB" id="A0A382EEX0"/>
<dbReference type="SUPFAM" id="SSF52833">
    <property type="entry name" value="Thioredoxin-like"/>
    <property type="match status" value="1"/>
</dbReference>
<organism evidence="3">
    <name type="scientific">marine metagenome</name>
    <dbReference type="NCBI Taxonomy" id="408172"/>
    <lineage>
        <taxon>unclassified sequences</taxon>
        <taxon>metagenomes</taxon>
        <taxon>ecological metagenomes</taxon>
    </lineage>
</organism>
<evidence type="ECO:0000259" key="2">
    <source>
        <dbReference type="Pfam" id="PF13417"/>
    </source>
</evidence>
<dbReference type="Pfam" id="PF13417">
    <property type="entry name" value="GST_N_3"/>
    <property type="match status" value="1"/>
</dbReference>
<dbReference type="PANTHER" id="PTHR12289">
    <property type="entry name" value="METAXIN RELATED"/>
    <property type="match status" value="1"/>
</dbReference>
<dbReference type="GO" id="GO:0005737">
    <property type="term" value="C:cytoplasm"/>
    <property type="evidence" value="ECO:0007669"/>
    <property type="project" value="TreeGrafter"/>
</dbReference>
<gene>
    <name evidence="3" type="ORF">METZ01_LOCUS201879</name>
</gene>
<dbReference type="Gene3D" id="1.20.1050.10">
    <property type="match status" value="1"/>
</dbReference>
<dbReference type="InterPro" id="IPR036282">
    <property type="entry name" value="Glutathione-S-Trfase_C_sf"/>
</dbReference>
<dbReference type="InterPro" id="IPR004046">
    <property type="entry name" value="GST_C"/>
</dbReference>
<feature type="domain" description="GST N-terminal" evidence="2">
    <location>
        <begin position="10"/>
        <end position="81"/>
    </location>
</feature>
<name>A0A382EEX0_9ZZZZ</name>
<protein>
    <submittedName>
        <fullName evidence="3">Uncharacterized protein</fullName>
    </submittedName>
</protein>
<dbReference type="Pfam" id="PF00043">
    <property type="entry name" value="GST_C"/>
    <property type="match status" value="1"/>
</dbReference>
<reference evidence="3" key="1">
    <citation type="submission" date="2018-05" db="EMBL/GenBank/DDBJ databases">
        <authorList>
            <person name="Lanie J.A."/>
            <person name="Ng W.-L."/>
            <person name="Kazmierczak K.M."/>
            <person name="Andrzejewski T.M."/>
            <person name="Davidsen T.M."/>
            <person name="Wayne K.J."/>
            <person name="Tettelin H."/>
            <person name="Glass J.I."/>
            <person name="Rusch D."/>
            <person name="Podicherti R."/>
            <person name="Tsui H.-C.T."/>
            <person name="Winkler M.E."/>
        </authorList>
    </citation>
    <scope>NUCLEOTIDE SEQUENCE</scope>
</reference>
<dbReference type="InterPro" id="IPR036249">
    <property type="entry name" value="Thioredoxin-like_sf"/>
</dbReference>
<evidence type="ECO:0000259" key="1">
    <source>
        <dbReference type="Pfam" id="PF00043"/>
    </source>
</evidence>